<sequence length="147" mass="16815">MTYEEFDACYRYVACEAGGEAFDNMKKCYDFLTKEEFELAFTFARDAAIIAGTSFKSEVIEVDPLVAEYCAFTEEQKTILFEEIPGMVIDAFMDMCSSFKERSRCKRFEQYLNCGIQEMEKYAAQVPRPLESLVPDTADPALTMSLK</sequence>
<evidence type="ECO:0000313" key="2">
    <source>
        <dbReference type="Proteomes" id="UP001054837"/>
    </source>
</evidence>
<proteinExistence type="predicted"/>
<gene>
    <name evidence="1" type="primary">AVEN_257839_1</name>
    <name evidence="1" type="ORF">CDAR_409311</name>
</gene>
<dbReference type="Proteomes" id="UP001054837">
    <property type="component" value="Unassembled WGS sequence"/>
</dbReference>
<reference evidence="1 2" key="1">
    <citation type="submission" date="2021-06" db="EMBL/GenBank/DDBJ databases">
        <title>Caerostris darwini draft genome.</title>
        <authorList>
            <person name="Kono N."/>
            <person name="Arakawa K."/>
        </authorList>
    </citation>
    <scope>NUCLEOTIDE SEQUENCE [LARGE SCALE GENOMIC DNA]</scope>
</reference>
<organism evidence="1 2">
    <name type="scientific">Caerostris darwini</name>
    <dbReference type="NCBI Taxonomy" id="1538125"/>
    <lineage>
        <taxon>Eukaryota</taxon>
        <taxon>Metazoa</taxon>
        <taxon>Ecdysozoa</taxon>
        <taxon>Arthropoda</taxon>
        <taxon>Chelicerata</taxon>
        <taxon>Arachnida</taxon>
        <taxon>Araneae</taxon>
        <taxon>Araneomorphae</taxon>
        <taxon>Entelegynae</taxon>
        <taxon>Araneoidea</taxon>
        <taxon>Araneidae</taxon>
        <taxon>Caerostris</taxon>
    </lineage>
</organism>
<keyword evidence="2" id="KW-1185">Reference proteome</keyword>
<name>A0AAV4UCX2_9ARAC</name>
<dbReference type="AlphaFoldDB" id="A0AAV4UCX2"/>
<comment type="caution">
    <text evidence="1">The sequence shown here is derived from an EMBL/GenBank/DDBJ whole genome shotgun (WGS) entry which is preliminary data.</text>
</comment>
<dbReference type="EMBL" id="BPLQ01011097">
    <property type="protein sequence ID" value="GIY55603.1"/>
    <property type="molecule type" value="Genomic_DNA"/>
</dbReference>
<protein>
    <submittedName>
        <fullName evidence="1">Uncharacterized protein</fullName>
    </submittedName>
</protein>
<evidence type="ECO:0000313" key="1">
    <source>
        <dbReference type="EMBL" id="GIY55603.1"/>
    </source>
</evidence>
<accession>A0AAV4UCX2</accession>